<accession>D9S6L2</accession>
<gene>
    <name evidence="1" type="ordered locus">FSU_0510</name>
</gene>
<evidence type="ECO:0000313" key="2">
    <source>
        <dbReference type="Proteomes" id="UP000000517"/>
    </source>
</evidence>
<organism evidence="1 2">
    <name type="scientific">Fibrobacter succinogenes (strain ATCC 19169 / S85)</name>
    <dbReference type="NCBI Taxonomy" id="59374"/>
    <lineage>
        <taxon>Bacteria</taxon>
        <taxon>Pseudomonadati</taxon>
        <taxon>Fibrobacterota</taxon>
        <taxon>Fibrobacteria</taxon>
        <taxon>Fibrobacterales</taxon>
        <taxon>Fibrobacteraceae</taxon>
        <taxon>Fibrobacter</taxon>
    </lineage>
</organism>
<reference evidence="2" key="1">
    <citation type="submission" date="2010-08" db="EMBL/GenBank/DDBJ databases">
        <title>Complete sequence of Fibrobacter succinogenes subsp. succinogenes S85.</title>
        <authorList>
            <person name="Durkin A.S."/>
            <person name="Nelson K.E."/>
            <person name="Morrison M."/>
            <person name="Forsberg C.W."/>
            <person name="Wilson D.B."/>
            <person name="Russell J.B."/>
            <person name="Cann I.K.O."/>
            <person name="Mackie R.I."/>
            <person name="White B.A."/>
        </authorList>
    </citation>
    <scope>NUCLEOTIDE SEQUENCE [LARGE SCALE GENOMIC DNA]</scope>
    <source>
        <strain evidence="2">ATCC 19169 / S85</strain>
    </source>
</reference>
<dbReference type="KEGG" id="fsc:FSU_0510"/>
<protein>
    <submittedName>
        <fullName evidence="1">Uncharacterized protein</fullName>
    </submittedName>
</protein>
<name>D9S6L2_FIBSS</name>
<dbReference type="HOGENOM" id="CLU_3403648_0_0_0"/>
<dbReference type="AlphaFoldDB" id="D9S6L2"/>
<dbReference type="Proteomes" id="UP000000517">
    <property type="component" value="Chromosome"/>
</dbReference>
<proteinExistence type="predicted"/>
<evidence type="ECO:0000313" key="1">
    <source>
        <dbReference type="EMBL" id="ADL24576.1"/>
    </source>
</evidence>
<dbReference type="EMBL" id="CP002158">
    <property type="protein sequence ID" value="ADL24576.1"/>
    <property type="molecule type" value="Genomic_DNA"/>
</dbReference>
<sequence>MMIILKNKNERDVKLMQKTIARINYLAQKQ</sequence>